<dbReference type="EMBL" id="BMGH01000001">
    <property type="protein sequence ID" value="GGD00863.1"/>
    <property type="molecule type" value="Genomic_DNA"/>
</dbReference>
<keyword evidence="2" id="KW-0456">Lyase</keyword>
<protein>
    <recommendedName>
        <fullName evidence="5">Alginate lyase domain-containing protein</fullName>
    </recommendedName>
</protein>
<feature type="chain" id="PRO_5035314621" description="Alginate lyase domain-containing protein" evidence="4">
    <location>
        <begin position="40"/>
        <end position="438"/>
    </location>
</feature>
<reference evidence="6" key="2">
    <citation type="submission" date="2020-09" db="EMBL/GenBank/DDBJ databases">
        <authorList>
            <person name="Sun Q."/>
            <person name="Zhou Y."/>
        </authorList>
    </citation>
    <scope>NUCLEOTIDE SEQUENCE</scope>
    <source>
        <strain evidence="6">CGMCC 1.12921</strain>
    </source>
</reference>
<accession>A0A8J2V742</accession>
<dbReference type="Pfam" id="PF05426">
    <property type="entry name" value="Alginate_lyase"/>
    <property type="match status" value="1"/>
</dbReference>
<dbReference type="Proteomes" id="UP000613582">
    <property type="component" value="Unassembled WGS sequence"/>
</dbReference>
<dbReference type="SUPFAM" id="SSF48230">
    <property type="entry name" value="Chondroitin AC/alginate lyase"/>
    <property type="match status" value="1"/>
</dbReference>
<evidence type="ECO:0000256" key="2">
    <source>
        <dbReference type="ARBA" id="ARBA00023239"/>
    </source>
</evidence>
<gene>
    <name evidence="6" type="ORF">GCM10011342_07340</name>
</gene>
<evidence type="ECO:0000313" key="7">
    <source>
        <dbReference type="Proteomes" id="UP000613582"/>
    </source>
</evidence>
<feature type="domain" description="Alginate lyase" evidence="5">
    <location>
        <begin position="106"/>
        <end position="385"/>
    </location>
</feature>
<dbReference type="RefSeq" id="WP_188159930.1">
    <property type="nucleotide sequence ID" value="NZ_BMGH01000001.1"/>
</dbReference>
<evidence type="ECO:0000256" key="1">
    <source>
        <dbReference type="ARBA" id="ARBA00022729"/>
    </source>
</evidence>
<evidence type="ECO:0000259" key="5">
    <source>
        <dbReference type="Pfam" id="PF05426"/>
    </source>
</evidence>
<name>A0A8J2V742_9PROT</name>
<feature type="signal peptide" evidence="4">
    <location>
        <begin position="1"/>
        <end position="39"/>
    </location>
</feature>
<evidence type="ECO:0000313" key="6">
    <source>
        <dbReference type="EMBL" id="GGD00863.1"/>
    </source>
</evidence>
<feature type="region of interest" description="Disordered" evidence="3">
    <location>
        <begin position="139"/>
        <end position="162"/>
    </location>
</feature>
<comment type="caution">
    <text evidence="6">The sequence shown here is derived from an EMBL/GenBank/DDBJ whole genome shotgun (WGS) entry which is preliminary data.</text>
</comment>
<feature type="compositionally biased region" description="Basic and acidic residues" evidence="3">
    <location>
        <begin position="139"/>
        <end position="161"/>
    </location>
</feature>
<keyword evidence="7" id="KW-1185">Reference proteome</keyword>
<dbReference type="InterPro" id="IPR008397">
    <property type="entry name" value="Alginate_lyase_dom"/>
</dbReference>
<keyword evidence="1 4" id="KW-0732">Signal</keyword>
<dbReference type="Gene3D" id="1.50.10.100">
    <property type="entry name" value="Chondroitin AC/alginate lyase"/>
    <property type="match status" value="1"/>
</dbReference>
<evidence type="ECO:0000256" key="3">
    <source>
        <dbReference type="SAM" id="MobiDB-lite"/>
    </source>
</evidence>
<dbReference type="GO" id="GO:0016829">
    <property type="term" value="F:lyase activity"/>
    <property type="evidence" value="ECO:0007669"/>
    <property type="project" value="UniProtKB-KW"/>
</dbReference>
<dbReference type="InterPro" id="IPR008929">
    <property type="entry name" value="Chondroitin_lyas"/>
</dbReference>
<dbReference type="AlphaFoldDB" id="A0A8J2V742"/>
<evidence type="ECO:0000256" key="4">
    <source>
        <dbReference type="SAM" id="SignalP"/>
    </source>
</evidence>
<sequence length="438" mass="48224">MTVAPPVGGVRKAGSRPSFLLPIAATLLSAFSPAATAHAAQPAEETEVADTMAACREAIGETTLVWRPANLAAARAAVIADDPDALFALRALVAEADAALGNGPYSVTDKTDPAPSGDRHDYVSIGPYWWPDPTRRDGKPYIRKDGQVNPERDGPNFDRTRSGALADDVPTLALAAYFTGDERYAAHAERLLRTWFVDEATRMNPDLRYAQAIPGRVDGRGIGIIDTHRYIDIVDAVLLLEAIGMLDEETVSGMRGWFDAYADWLVTSENGQEERGEENNHGTWYDAQLMAFSLFSHDCAEAQRAFNHTLARIAAQIDSDGSMPHEKDRTRSFHYHSFNLEAFLIVARLGEHLGADMYTYQSPEGSSLIGAISFMAKYAGREQEWPWQQIGEPAFDANWRNLRRASVIYSDEALARLTAKAAGRDPADRILLLTWPEE</sequence>
<organism evidence="6 7">
    <name type="scientific">Aquisalinus flavus</name>
    <dbReference type="NCBI Taxonomy" id="1526572"/>
    <lineage>
        <taxon>Bacteria</taxon>
        <taxon>Pseudomonadati</taxon>
        <taxon>Pseudomonadota</taxon>
        <taxon>Alphaproteobacteria</taxon>
        <taxon>Parvularculales</taxon>
        <taxon>Parvularculaceae</taxon>
        <taxon>Aquisalinus</taxon>
    </lineage>
</organism>
<proteinExistence type="predicted"/>
<dbReference type="GO" id="GO:0042597">
    <property type="term" value="C:periplasmic space"/>
    <property type="evidence" value="ECO:0007669"/>
    <property type="project" value="InterPro"/>
</dbReference>
<reference evidence="6" key="1">
    <citation type="journal article" date="2014" name="Int. J. Syst. Evol. Microbiol.">
        <title>Complete genome sequence of Corynebacterium casei LMG S-19264T (=DSM 44701T), isolated from a smear-ripened cheese.</title>
        <authorList>
            <consortium name="US DOE Joint Genome Institute (JGI-PGF)"/>
            <person name="Walter F."/>
            <person name="Albersmeier A."/>
            <person name="Kalinowski J."/>
            <person name="Ruckert C."/>
        </authorList>
    </citation>
    <scope>NUCLEOTIDE SEQUENCE</scope>
    <source>
        <strain evidence="6">CGMCC 1.12921</strain>
    </source>
</reference>